<reference evidence="3 4" key="1">
    <citation type="journal article" date="2021" name="Int. J. Syst. Evol. Microbiol.">
        <title>Salipiger mangrovisoli sp. nov., isolated from mangrove soil and the proposal for the reclassification of Paraphaeobacter pallidus as Salipiger pallidus comb. nov.</title>
        <authorList>
            <person name="Du J."/>
            <person name="Liu Y."/>
            <person name="Pei T."/>
            <person name="Deng M.R."/>
            <person name="Zhu H."/>
        </authorList>
    </citation>
    <scope>NUCLEOTIDE SEQUENCE [LARGE SCALE GENOMIC DNA]</scope>
    <source>
        <strain evidence="3 4">6D45A</strain>
    </source>
</reference>
<dbReference type="Pfam" id="PF01979">
    <property type="entry name" value="Amidohydro_1"/>
    <property type="match status" value="1"/>
</dbReference>
<keyword evidence="1" id="KW-0732">Signal</keyword>
<evidence type="ECO:0000259" key="2">
    <source>
        <dbReference type="Pfam" id="PF01979"/>
    </source>
</evidence>
<dbReference type="RefSeq" id="WP_194138164.1">
    <property type="nucleotide sequence ID" value="NZ_JADFFK010000061.1"/>
</dbReference>
<feature type="chain" id="PRO_5047210899" evidence="1">
    <location>
        <begin position="20"/>
        <end position="442"/>
    </location>
</feature>
<dbReference type="EMBL" id="JADFFK010000061">
    <property type="protein sequence ID" value="MBE9640925.1"/>
    <property type="molecule type" value="Genomic_DNA"/>
</dbReference>
<dbReference type="InterPro" id="IPR051781">
    <property type="entry name" value="Metallo-dep_Hydrolase"/>
</dbReference>
<sequence length="442" mass="47893">MARIFLGVAFSILASAAHAQEPAQQTLITNVDIFDGVHEALIEDANVLIEGELIRRVSSEPISADGATVIDGGGRTMIPGLIDAHWHVLFNYVPQSELLTRDFEHLVVMGLKGAEATLMRGFTTVRDVGGNPFSIKKAIDADIYPGPRIYPSGPMISQTGGHSDGNPYTSVPSEDPDTLSYLERNMVVMRADGVDQVRLRVRESLRMGATQIKISTGGGVSSLYDPLDVSEYSPEEISAAVTEAENWGTYVATHTFTDRATQIAIEAGIKTVEHGFLLSDETLQMMKDAGVWLSIQPLLDDEDAFTFSDPISTAKWIEVTQGTDKVYRAAKRLGVKIDFGTDILFDPAVAAKQGKFLAKLGHWFTPFEALEMATSTNAELLLMSGARNPYQAGPLGVIAEGAYADLILVDGNPLEDLTLVADPDENFDLIMKGGKIFKQALN</sequence>
<dbReference type="InterPro" id="IPR011059">
    <property type="entry name" value="Metal-dep_hydrolase_composite"/>
</dbReference>
<dbReference type="Gene3D" id="2.30.40.10">
    <property type="entry name" value="Urease, subunit C, domain 1"/>
    <property type="match status" value="1"/>
</dbReference>
<dbReference type="PANTHER" id="PTHR43135">
    <property type="entry name" value="ALPHA-D-RIBOSE 1-METHYLPHOSPHONATE 5-TRIPHOSPHATE DIPHOSPHATASE"/>
    <property type="match status" value="1"/>
</dbReference>
<dbReference type="InterPro" id="IPR006680">
    <property type="entry name" value="Amidohydro-rel"/>
</dbReference>
<organism evidence="3 4">
    <name type="scientific">Salipiger mangrovisoli</name>
    <dbReference type="NCBI Taxonomy" id="2865933"/>
    <lineage>
        <taxon>Bacteria</taxon>
        <taxon>Pseudomonadati</taxon>
        <taxon>Pseudomonadota</taxon>
        <taxon>Alphaproteobacteria</taxon>
        <taxon>Rhodobacterales</taxon>
        <taxon>Roseobacteraceae</taxon>
        <taxon>Salipiger</taxon>
    </lineage>
</organism>
<dbReference type="InterPro" id="IPR057744">
    <property type="entry name" value="OTAase-like"/>
</dbReference>
<dbReference type="SUPFAM" id="SSF51556">
    <property type="entry name" value="Metallo-dependent hydrolases"/>
    <property type="match status" value="1"/>
</dbReference>
<proteinExistence type="predicted"/>
<dbReference type="CDD" id="cd01299">
    <property type="entry name" value="Met_dep_hydrolase_A"/>
    <property type="match status" value="1"/>
</dbReference>
<protein>
    <submittedName>
        <fullName evidence="3">Amidohydrolase family protein</fullName>
    </submittedName>
</protein>
<evidence type="ECO:0000313" key="4">
    <source>
        <dbReference type="Proteomes" id="UP000607796"/>
    </source>
</evidence>
<dbReference type="Proteomes" id="UP000607796">
    <property type="component" value="Unassembled WGS sequence"/>
</dbReference>
<dbReference type="PANTHER" id="PTHR43135:SF3">
    <property type="entry name" value="ALPHA-D-RIBOSE 1-METHYLPHOSPHONATE 5-TRIPHOSPHATE DIPHOSPHATASE"/>
    <property type="match status" value="1"/>
</dbReference>
<evidence type="ECO:0000256" key="1">
    <source>
        <dbReference type="SAM" id="SignalP"/>
    </source>
</evidence>
<dbReference type="Gene3D" id="3.20.20.140">
    <property type="entry name" value="Metal-dependent hydrolases"/>
    <property type="match status" value="1"/>
</dbReference>
<accession>A0ABR9XBZ0</accession>
<comment type="caution">
    <text evidence="3">The sequence shown here is derived from an EMBL/GenBank/DDBJ whole genome shotgun (WGS) entry which is preliminary data.</text>
</comment>
<feature type="domain" description="Amidohydrolase-related" evidence="2">
    <location>
        <begin position="76"/>
        <end position="436"/>
    </location>
</feature>
<keyword evidence="4" id="KW-1185">Reference proteome</keyword>
<name>A0ABR9XBZ0_9RHOB</name>
<feature type="signal peptide" evidence="1">
    <location>
        <begin position="1"/>
        <end position="19"/>
    </location>
</feature>
<gene>
    <name evidence="3" type="ORF">IQ782_29200</name>
</gene>
<dbReference type="InterPro" id="IPR032466">
    <property type="entry name" value="Metal_Hydrolase"/>
</dbReference>
<evidence type="ECO:0000313" key="3">
    <source>
        <dbReference type="EMBL" id="MBE9640925.1"/>
    </source>
</evidence>
<dbReference type="SUPFAM" id="SSF51338">
    <property type="entry name" value="Composite domain of metallo-dependent hydrolases"/>
    <property type="match status" value="2"/>
</dbReference>